<reference evidence="1 2" key="1">
    <citation type="submission" date="2020-11" db="EMBL/GenBank/DDBJ databases">
        <title>Pedobacter endophytica, an endophytic bacteria isolated form Carex pumila.</title>
        <authorList>
            <person name="Peng Y."/>
            <person name="Jiang L."/>
            <person name="Lee J."/>
        </authorList>
    </citation>
    <scope>NUCLEOTIDE SEQUENCE [LARGE SCALE GENOMIC DNA]</scope>
    <source>
        <strain evidence="1 2">JBR3-12</strain>
    </source>
</reference>
<evidence type="ECO:0000313" key="2">
    <source>
        <dbReference type="Proteomes" id="UP000594759"/>
    </source>
</evidence>
<sequence>MVINKPKVAYLFQAAKLLSFFVVAALFSACSYKFSGASIPAEMKTVTVRVFENNAPLVVPTLSNSFTEAVKTRIRNQTRLAVVPNEGQAIFEGRITGYDIKPVALQGSSTPTAGANRLTITVAVKYTNTLDKPENKTSFEESFTRYFDFPLTGAPVQSLLPGAIDNINKQLTEDIFNRAFAQW</sequence>
<protein>
    <submittedName>
        <fullName evidence="1">LptE family protein</fullName>
    </submittedName>
</protein>
<dbReference type="GO" id="GO:0019867">
    <property type="term" value="C:outer membrane"/>
    <property type="evidence" value="ECO:0007669"/>
    <property type="project" value="InterPro"/>
</dbReference>
<dbReference type="Pfam" id="PF04390">
    <property type="entry name" value="LptE"/>
    <property type="match status" value="1"/>
</dbReference>
<gene>
    <name evidence="1" type="ORF">IZT61_13040</name>
</gene>
<accession>A0A7U3Q3R9</accession>
<dbReference type="EMBL" id="CP064939">
    <property type="protein sequence ID" value="QPH38026.1"/>
    <property type="molecule type" value="Genomic_DNA"/>
</dbReference>
<dbReference type="RefSeq" id="WP_196097336.1">
    <property type="nucleotide sequence ID" value="NZ_CP064939.1"/>
</dbReference>
<dbReference type="PROSITE" id="PS51257">
    <property type="entry name" value="PROKAR_LIPOPROTEIN"/>
    <property type="match status" value="1"/>
</dbReference>
<dbReference type="Proteomes" id="UP000594759">
    <property type="component" value="Chromosome"/>
</dbReference>
<keyword evidence="2" id="KW-1185">Reference proteome</keyword>
<proteinExistence type="predicted"/>
<dbReference type="KEGG" id="pex:IZT61_13040"/>
<evidence type="ECO:0000313" key="1">
    <source>
        <dbReference type="EMBL" id="QPH38026.1"/>
    </source>
</evidence>
<organism evidence="1 2">
    <name type="scientific">Pedobacter endophyticus</name>
    <dbReference type="NCBI Taxonomy" id="2789740"/>
    <lineage>
        <taxon>Bacteria</taxon>
        <taxon>Pseudomonadati</taxon>
        <taxon>Bacteroidota</taxon>
        <taxon>Sphingobacteriia</taxon>
        <taxon>Sphingobacteriales</taxon>
        <taxon>Sphingobacteriaceae</taxon>
        <taxon>Pedobacter</taxon>
    </lineage>
</organism>
<name>A0A7U3Q3R9_9SPHI</name>
<dbReference type="AlphaFoldDB" id="A0A7U3Q3R9"/>
<dbReference type="InterPro" id="IPR007485">
    <property type="entry name" value="LPS_assembly_LptE"/>
</dbReference>
<dbReference type="GO" id="GO:0043165">
    <property type="term" value="P:Gram-negative-bacterium-type cell outer membrane assembly"/>
    <property type="evidence" value="ECO:0007669"/>
    <property type="project" value="InterPro"/>
</dbReference>